<name>A0A437QM98_9GAMM</name>
<evidence type="ECO:0000259" key="1">
    <source>
        <dbReference type="Pfam" id="PF08450"/>
    </source>
</evidence>
<feature type="domain" description="SMP-30/Gluconolactonase/LRE-like region" evidence="1">
    <location>
        <begin position="18"/>
        <end position="254"/>
    </location>
</feature>
<keyword evidence="3" id="KW-1185">Reference proteome</keyword>
<dbReference type="SUPFAM" id="SSF63829">
    <property type="entry name" value="Calcium-dependent phosphotriesterase"/>
    <property type="match status" value="1"/>
</dbReference>
<dbReference type="PANTHER" id="PTHR47572:SF5">
    <property type="entry name" value="BLR2277 PROTEIN"/>
    <property type="match status" value="1"/>
</dbReference>
<dbReference type="InterPro" id="IPR011042">
    <property type="entry name" value="6-blade_b-propeller_TolB-like"/>
</dbReference>
<dbReference type="EMBL" id="SACS01000014">
    <property type="protein sequence ID" value="RVU35627.1"/>
    <property type="molecule type" value="Genomic_DNA"/>
</dbReference>
<organism evidence="2 3">
    <name type="scientific">Rheinheimera riviphila</name>
    <dbReference type="NCBI Taxonomy" id="1834037"/>
    <lineage>
        <taxon>Bacteria</taxon>
        <taxon>Pseudomonadati</taxon>
        <taxon>Pseudomonadota</taxon>
        <taxon>Gammaproteobacteria</taxon>
        <taxon>Chromatiales</taxon>
        <taxon>Chromatiaceae</taxon>
        <taxon>Rheinheimera</taxon>
    </lineage>
</organism>
<dbReference type="OrthoDB" id="9775406at2"/>
<reference evidence="2 3" key="1">
    <citation type="submission" date="2019-01" db="EMBL/GenBank/DDBJ databases">
        <authorList>
            <person name="Chen W.-M."/>
        </authorList>
    </citation>
    <scope>NUCLEOTIDE SEQUENCE [LARGE SCALE GENOMIC DNA]</scope>
    <source>
        <strain evidence="2 3">KYPC3</strain>
    </source>
</reference>
<dbReference type="InterPro" id="IPR013658">
    <property type="entry name" value="SGL"/>
</dbReference>
<evidence type="ECO:0000313" key="2">
    <source>
        <dbReference type="EMBL" id="RVU35627.1"/>
    </source>
</evidence>
<dbReference type="Pfam" id="PF08450">
    <property type="entry name" value="SGL"/>
    <property type="match status" value="1"/>
</dbReference>
<dbReference type="InterPro" id="IPR051262">
    <property type="entry name" value="SMP-30/CGR1_Lactonase"/>
</dbReference>
<dbReference type="PANTHER" id="PTHR47572">
    <property type="entry name" value="LIPOPROTEIN-RELATED"/>
    <property type="match status" value="1"/>
</dbReference>
<proteinExistence type="predicted"/>
<accession>A0A437QM98</accession>
<sequence length="272" mass="29915">MLKSETFVADGVFHAEIEGPALDTAGNLYAVNFGGNDDSHKGTIGKVTPEGQATLYLTLPKGSVGNGIRFDQQGRMYIADYTGHNIWRYDGKTLTVFSHQPKMHQPNDLAITQSGVLFASDPDWKNNRGQLWKIQPDGSSVLIEDQMGTTNGVAVSQDQRFLYVNESAQRRIWVYQLDAAATPSQKKLLIKFPDFGLDGMRTDSAGNLYVARYGKGVIAKISPSGELLAEIAVNGKFPTNVSFDSTEQWLYVTMQQRGAIERISLKATTSNN</sequence>
<protein>
    <submittedName>
        <fullName evidence="2">SMP-30/gluconolactonase/LRE family protein</fullName>
    </submittedName>
</protein>
<evidence type="ECO:0000313" key="3">
    <source>
        <dbReference type="Proteomes" id="UP000283077"/>
    </source>
</evidence>
<gene>
    <name evidence="2" type="ORF">EOE67_13045</name>
</gene>
<comment type="caution">
    <text evidence="2">The sequence shown here is derived from an EMBL/GenBank/DDBJ whole genome shotgun (WGS) entry which is preliminary data.</text>
</comment>
<dbReference type="Gene3D" id="2.120.10.30">
    <property type="entry name" value="TolB, C-terminal domain"/>
    <property type="match status" value="1"/>
</dbReference>
<dbReference type="Proteomes" id="UP000283077">
    <property type="component" value="Unassembled WGS sequence"/>
</dbReference>
<dbReference type="AlphaFoldDB" id="A0A437QM98"/>